<reference evidence="2 3" key="1">
    <citation type="submission" date="2018-05" db="EMBL/GenBank/DDBJ databases">
        <title>Evolution of GPA BGCs.</title>
        <authorList>
            <person name="Waglechner N."/>
            <person name="Wright G.D."/>
        </authorList>
    </citation>
    <scope>NUCLEOTIDE SEQUENCE [LARGE SCALE GENOMIC DNA]</scope>
    <source>
        <strain evidence="2 3">DSM 5908</strain>
    </source>
</reference>
<accession>A0A428VX52</accession>
<comment type="caution">
    <text evidence="2">The sequence shown here is derived from an EMBL/GenBank/DDBJ whole genome shotgun (WGS) entry which is preliminary data.</text>
</comment>
<name>A0A428VX52_AMYBA</name>
<gene>
    <name evidence="2" type="ORF">DMA12_44475</name>
</gene>
<evidence type="ECO:0000313" key="2">
    <source>
        <dbReference type="EMBL" id="RSM35434.1"/>
    </source>
</evidence>
<evidence type="ECO:0000313" key="3">
    <source>
        <dbReference type="Proteomes" id="UP000286716"/>
    </source>
</evidence>
<dbReference type="Proteomes" id="UP000286716">
    <property type="component" value="Unassembled WGS sequence"/>
</dbReference>
<organism evidence="2 3">
    <name type="scientific">Amycolatopsis balhimycina DSM 5908</name>
    <dbReference type="NCBI Taxonomy" id="1081091"/>
    <lineage>
        <taxon>Bacteria</taxon>
        <taxon>Bacillati</taxon>
        <taxon>Actinomycetota</taxon>
        <taxon>Actinomycetes</taxon>
        <taxon>Pseudonocardiales</taxon>
        <taxon>Pseudonocardiaceae</taxon>
        <taxon>Amycolatopsis</taxon>
    </lineage>
</organism>
<sequence>MGAEPPHPAPGALPPDPRTAGGLPASAFGPTGLGTAAARVVPRPAGTRPPEAPEPDRRVNP</sequence>
<dbReference type="EMBL" id="QHHU01000106">
    <property type="protein sequence ID" value="RSM35434.1"/>
    <property type="molecule type" value="Genomic_DNA"/>
</dbReference>
<evidence type="ECO:0000256" key="1">
    <source>
        <dbReference type="SAM" id="MobiDB-lite"/>
    </source>
</evidence>
<proteinExistence type="predicted"/>
<feature type="region of interest" description="Disordered" evidence="1">
    <location>
        <begin position="1"/>
        <end position="61"/>
    </location>
</feature>
<feature type="compositionally biased region" description="Pro residues" evidence="1">
    <location>
        <begin position="1"/>
        <end position="17"/>
    </location>
</feature>
<dbReference type="AlphaFoldDB" id="A0A428VX52"/>
<protein>
    <submittedName>
        <fullName evidence="2">Uncharacterized protein</fullName>
    </submittedName>
</protein>
<keyword evidence="3" id="KW-1185">Reference proteome</keyword>